<keyword evidence="1" id="KW-0732">Signal</keyword>
<protein>
    <recommendedName>
        <fullName evidence="2">Amidase domain-containing protein</fullName>
    </recommendedName>
</protein>
<dbReference type="Proteomes" id="UP000188354">
    <property type="component" value="Unassembled WGS sequence"/>
</dbReference>
<evidence type="ECO:0000256" key="1">
    <source>
        <dbReference type="SAM" id="SignalP"/>
    </source>
</evidence>
<dbReference type="PANTHER" id="PTHR42678:SF36">
    <property type="entry name" value="C869.01-LIKE PROTEIN, PUTATIVE-RELATED"/>
    <property type="match status" value="1"/>
</dbReference>
<keyword evidence="4" id="KW-1185">Reference proteome</keyword>
<sequence length="516" mass="55675">MATTPVCSFSFFTLLLVTVSLSYGLATTSGNGFSIEEATVHDLQLTFHRNQLTSRQLVEFYFNKIHKLNPILKGVLEINPDALAQADKADQERSRNKAQGSFSWLHGIPILVKDNIATKDKMNTTAGSFALLGSVVPRDAGVVTKLRKAGAIILGKATLSEWSYFRSNRAPSGWSGRGGQGKNPYTMGDPCGSSSGSAISVASNLVTVSLGTETDGSILCPSDFNSVVGIKPTVGLTSRAGVVPISSRQDTVGPICRTVSDAAYVLETITGIDINDKATINASKYVPKGGYAQFLKKDGLRGKRLGSLRSLFDFGNDTFQRGTYELHLKTIRQRGAVLIENLMIDNIAEILSSTSEGIALNFEFKLSLNAYLKDLVASPVRNLADVIAFNKKHPKAEKLVEYGQDVMLEAQKTNGIGKTENQVLLNLKRLSQNGFEKLMIRKKLDAVVVPGPIFSSILAIGGYPGVIVPAGYEKGVPFGICFAGLKGSEPKLIEIAYSFEQATKIRKPPPLHKLKA</sequence>
<dbReference type="Pfam" id="PF01425">
    <property type="entry name" value="Amidase"/>
    <property type="match status" value="1"/>
</dbReference>
<dbReference type="SUPFAM" id="SSF75304">
    <property type="entry name" value="Amidase signature (AS) enzymes"/>
    <property type="match status" value="1"/>
</dbReference>
<dbReference type="Gene3D" id="3.90.1300.10">
    <property type="entry name" value="Amidase signature (AS) domain"/>
    <property type="match status" value="1"/>
</dbReference>
<accession>A0A394DKI2</accession>
<feature type="signal peptide" evidence="1">
    <location>
        <begin position="1"/>
        <end position="24"/>
    </location>
</feature>
<evidence type="ECO:0000259" key="2">
    <source>
        <dbReference type="Pfam" id="PF01425"/>
    </source>
</evidence>
<comment type="caution">
    <text evidence="3">The sequence shown here is derived from an EMBL/GenBank/DDBJ whole genome shotgun (WGS) entry which is preliminary data.</text>
</comment>
<proteinExistence type="predicted"/>
<organism evidence="3 4">
    <name type="scientific">Lupinus angustifolius</name>
    <name type="common">Narrow-leaved blue lupine</name>
    <dbReference type="NCBI Taxonomy" id="3871"/>
    <lineage>
        <taxon>Eukaryota</taxon>
        <taxon>Viridiplantae</taxon>
        <taxon>Streptophyta</taxon>
        <taxon>Embryophyta</taxon>
        <taxon>Tracheophyta</taxon>
        <taxon>Spermatophyta</taxon>
        <taxon>Magnoliopsida</taxon>
        <taxon>eudicotyledons</taxon>
        <taxon>Gunneridae</taxon>
        <taxon>Pentapetalae</taxon>
        <taxon>rosids</taxon>
        <taxon>fabids</taxon>
        <taxon>Fabales</taxon>
        <taxon>Fabaceae</taxon>
        <taxon>Papilionoideae</taxon>
        <taxon>50 kb inversion clade</taxon>
        <taxon>genistoids sensu lato</taxon>
        <taxon>core genistoids</taxon>
        <taxon>Genisteae</taxon>
        <taxon>Lupinus</taxon>
    </lineage>
</organism>
<dbReference type="InterPro" id="IPR023631">
    <property type="entry name" value="Amidase_dom"/>
</dbReference>
<evidence type="ECO:0000313" key="3">
    <source>
        <dbReference type="EMBL" id="OIW20707.1"/>
    </source>
</evidence>
<gene>
    <name evidence="3" type="ORF">TanjilG_21040</name>
</gene>
<reference evidence="3 4" key="1">
    <citation type="journal article" date="2017" name="Plant Biotechnol. J.">
        <title>A comprehensive draft genome sequence for lupin (Lupinus angustifolius), an emerging health food: insights into plant-microbe interactions and legume evolution.</title>
        <authorList>
            <person name="Hane J.K."/>
            <person name="Ming Y."/>
            <person name="Kamphuis L.G."/>
            <person name="Nelson M.N."/>
            <person name="Garg G."/>
            <person name="Atkins C.A."/>
            <person name="Bayer P.E."/>
            <person name="Bravo A."/>
            <person name="Bringans S."/>
            <person name="Cannon S."/>
            <person name="Edwards D."/>
            <person name="Foley R."/>
            <person name="Gao L.L."/>
            <person name="Harrison M.J."/>
            <person name="Huang W."/>
            <person name="Hurgobin B."/>
            <person name="Li S."/>
            <person name="Liu C.W."/>
            <person name="McGrath A."/>
            <person name="Morahan G."/>
            <person name="Murray J."/>
            <person name="Weller J."/>
            <person name="Jian J."/>
            <person name="Singh K.B."/>
        </authorList>
    </citation>
    <scope>NUCLEOTIDE SEQUENCE [LARGE SCALE GENOMIC DNA]</scope>
    <source>
        <strain evidence="4">cv. Tanjil</strain>
        <tissue evidence="3">Whole plant</tissue>
    </source>
</reference>
<evidence type="ECO:0000313" key="4">
    <source>
        <dbReference type="Proteomes" id="UP000188354"/>
    </source>
</evidence>
<dbReference type="EMBL" id="MLAU01013810">
    <property type="protein sequence ID" value="OIW20707.1"/>
    <property type="molecule type" value="Genomic_DNA"/>
</dbReference>
<dbReference type="OrthoDB" id="566138at2759"/>
<dbReference type="AlphaFoldDB" id="A0A394DKI2"/>
<feature type="domain" description="Amidase" evidence="2">
    <location>
        <begin position="57"/>
        <end position="450"/>
    </location>
</feature>
<dbReference type="Gramene" id="OIW20707">
    <property type="protein sequence ID" value="OIW20707"/>
    <property type="gene ID" value="TanjilG_21040"/>
</dbReference>
<dbReference type="PANTHER" id="PTHR42678">
    <property type="entry name" value="AMIDASE"/>
    <property type="match status" value="1"/>
</dbReference>
<name>A0A394DKI2_LUPAN</name>
<dbReference type="KEGG" id="lang:109338729"/>
<dbReference type="STRING" id="3871.A0A394DKI2"/>
<feature type="chain" id="PRO_5017462995" description="Amidase domain-containing protein" evidence="1">
    <location>
        <begin position="25"/>
        <end position="516"/>
    </location>
</feature>
<dbReference type="InterPro" id="IPR036928">
    <property type="entry name" value="AS_sf"/>
</dbReference>